<evidence type="ECO:0000313" key="2">
    <source>
        <dbReference type="Proteomes" id="UP001151760"/>
    </source>
</evidence>
<protein>
    <submittedName>
        <fullName evidence="1">Uncharacterized protein</fullName>
    </submittedName>
</protein>
<accession>A0ABQ5EZF9</accession>
<organism evidence="1 2">
    <name type="scientific">Tanacetum coccineum</name>
    <dbReference type="NCBI Taxonomy" id="301880"/>
    <lineage>
        <taxon>Eukaryota</taxon>
        <taxon>Viridiplantae</taxon>
        <taxon>Streptophyta</taxon>
        <taxon>Embryophyta</taxon>
        <taxon>Tracheophyta</taxon>
        <taxon>Spermatophyta</taxon>
        <taxon>Magnoliopsida</taxon>
        <taxon>eudicotyledons</taxon>
        <taxon>Gunneridae</taxon>
        <taxon>Pentapetalae</taxon>
        <taxon>asterids</taxon>
        <taxon>campanulids</taxon>
        <taxon>Asterales</taxon>
        <taxon>Asteraceae</taxon>
        <taxon>Asteroideae</taxon>
        <taxon>Anthemideae</taxon>
        <taxon>Anthemidinae</taxon>
        <taxon>Tanacetum</taxon>
    </lineage>
</organism>
<dbReference type="EMBL" id="BQNB010016846">
    <property type="protein sequence ID" value="GJT56446.1"/>
    <property type="molecule type" value="Genomic_DNA"/>
</dbReference>
<evidence type="ECO:0000313" key="1">
    <source>
        <dbReference type="EMBL" id="GJT56446.1"/>
    </source>
</evidence>
<reference evidence="1" key="1">
    <citation type="journal article" date="2022" name="Int. J. Mol. Sci.">
        <title>Draft Genome of Tanacetum Coccineum: Genomic Comparison of Closely Related Tanacetum-Family Plants.</title>
        <authorList>
            <person name="Yamashiro T."/>
            <person name="Shiraishi A."/>
            <person name="Nakayama K."/>
            <person name="Satake H."/>
        </authorList>
    </citation>
    <scope>NUCLEOTIDE SEQUENCE</scope>
</reference>
<proteinExistence type="predicted"/>
<sequence>MRTTEDLIDFGEAVTNICQRVNWILRISGALYIKDCLCDAGLAKKQRLSYLGKKVKAMPKSAWTEKDQTDNFLIERRLMRSLEMYVGRRLYEGDLRQL</sequence>
<comment type="caution">
    <text evidence="1">The sequence shown here is derived from an EMBL/GenBank/DDBJ whole genome shotgun (WGS) entry which is preliminary data.</text>
</comment>
<name>A0ABQ5EZF9_9ASTR</name>
<reference evidence="1" key="2">
    <citation type="submission" date="2022-01" db="EMBL/GenBank/DDBJ databases">
        <authorList>
            <person name="Yamashiro T."/>
            <person name="Shiraishi A."/>
            <person name="Satake H."/>
            <person name="Nakayama K."/>
        </authorList>
    </citation>
    <scope>NUCLEOTIDE SEQUENCE</scope>
</reference>
<dbReference type="Proteomes" id="UP001151760">
    <property type="component" value="Unassembled WGS sequence"/>
</dbReference>
<keyword evidence="2" id="KW-1185">Reference proteome</keyword>
<gene>
    <name evidence="1" type="ORF">Tco_0991500</name>
</gene>